<gene>
    <name evidence="1" type="ORF">A3B54_01545</name>
</gene>
<dbReference type="Pfam" id="PF13489">
    <property type="entry name" value="Methyltransf_23"/>
    <property type="match status" value="1"/>
</dbReference>
<accession>A0A1F5H5B3</accession>
<comment type="caution">
    <text evidence="1">The sequence shown here is derived from an EMBL/GenBank/DDBJ whole genome shotgun (WGS) entry which is preliminary data.</text>
</comment>
<dbReference type="GO" id="GO:0008168">
    <property type="term" value="F:methyltransferase activity"/>
    <property type="evidence" value="ECO:0007669"/>
    <property type="project" value="TreeGrafter"/>
</dbReference>
<dbReference type="AlphaFoldDB" id="A0A1F5H5B3"/>
<dbReference type="SUPFAM" id="SSF53335">
    <property type="entry name" value="S-adenosyl-L-methionine-dependent methyltransferases"/>
    <property type="match status" value="1"/>
</dbReference>
<evidence type="ECO:0008006" key="3">
    <source>
        <dbReference type="Google" id="ProtNLM"/>
    </source>
</evidence>
<dbReference type="PANTHER" id="PTHR43591">
    <property type="entry name" value="METHYLTRANSFERASE"/>
    <property type="match status" value="1"/>
</dbReference>
<proteinExistence type="predicted"/>
<dbReference type="Gene3D" id="3.40.50.150">
    <property type="entry name" value="Vaccinia Virus protein VP39"/>
    <property type="match status" value="1"/>
</dbReference>
<sequence>MSIKNNPKKTVYDYTFYQQDGPGHIKAQVIKIAKDINAKNVLDIGAGSGWLVKALLAQNINAIGCDSSPISIKKGLVTKGEATKLPFLSNSFELVTAISLIEHLNISGAKKFLGEVKRVLRPSGYLFLITPNYASPLRFIQRKNWHGYLDSTHIKFYTPLSLRSFLKKNDFYNFKMTFPPPNPQYFDWILPRPIKKSPVQIKMLLNFLANTTPLTLLKNSFAILAQTRRNE</sequence>
<dbReference type="Proteomes" id="UP000177039">
    <property type="component" value="Unassembled WGS sequence"/>
</dbReference>
<dbReference type="CDD" id="cd02440">
    <property type="entry name" value="AdoMet_MTases"/>
    <property type="match status" value="1"/>
</dbReference>
<dbReference type="PANTHER" id="PTHR43591:SF24">
    <property type="entry name" value="2-METHOXY-6-POLYPRENYL-1,4-BENZOQUINOL METHYLASE, MITOCHONDRIAL"/>
    <property type="match status" value="1"/>
</dbReference>
<dbReference type="EMBL" id="MFBT01000021">
    <property type="protein sequence ID" value="OGD99235.1"/>
    <property type="molecule type" value="Genomic_DNA"/>
</dbReference>
<evidence type="ECO:0000313" key="2">
    <source>
        <dbReference type="Proteomes" id="UP000177039"/>
    </source>
</evidence>
<name>A0A1F5H5B3_9BACT</name>
<protein>
    <recommendedName>
        <fullName evidence="3">Methyltransferase type 11 domain-containing protein</fullName>
    </recommendedName>
</protein>
<dbReference type="InterPro" id="IPR029063">
    <property type="entry name" value="SAM-dependent_MTases_sf"/>
</dbReference>
<organism evidence="1 2">
    <name type="scientific">Candidatus Curtissbacteria bacterium RIFCSPLOWO2_01_FULL_42_50</name>
    <dbReference type="NCBI Taxonomy" id="1797730"/>
    <lineage>
        <taxon>Bacteria</taxon>
        <taxon>Candidatus Curtissiibacteriota</taxon>
    </lineage>
</organism>
<reference evidence="1 2" key="1">
    <citation type="journal article" date="2016" name="Nat. Commun.">
        <title>Thousands of microbial genomes shed light on interconnected biogeochemical processes in an aquifer system.</title>
        <authorList>
            <person name="Anantharaman K."/>
            <person name="Brown C.T."/>
            <person name="Hug L.A."/>
            <person name="Sharon I."/>
            <person name="Castelle C.J."/>
            <person name="Probst A.J."/>
            <person name="Thomas B.C."/>
            <person name="Singh A."/>
            <person name="Wilkins M.J."/>
            <person name="Karaoz U."/>
            <person name="Brodie E.L."/>
            <person name="Williams K.H."/>
            <person name="Hubbard S.S."/>
            <person name="Banfield J.F."/>
        </authorList>
    </citation>
    <scope>NUCLEOTIDE SEQUENCE [LARGE SCALE GENOMIC DNA]</scope>
</reference>
<evidence type="ECO:0000313" key="1">
    <source>
        <dbReference type="EMBL" id="OGD99235.1"/>
    </source>
</evidence>